<organism evidence="2 3">
    <name type="scientific">Ostreococcus tauri</name>
    <name type="common">Marine green alga</name>
    <dbReference type="NCBI Taxonomy" id="70448"/>
    <lineage>
        <taxon>Eukaryota</taxon>
        <taxon>Viridiplantae</taxon>
        <taxon>Chlorophyta</taxon>
        <taxon>Mamiellophyceae</taxon>
        <taxon>Mamiellales</taxon>
        <taxon>Bathycoccaceae</taxon>
        <taxon>Ostreococcus</taxon>
    </lineage>
</organism>
<dbReference type="GeneID" id="9837279"/>
<dbReference type="RefSeq" id="XP_003074875.1">
    <property type="nucleotide sequence ID" value="XM_003074827.1"/>
</dbReference>
<reference evidence="2 3" key="2">
    <citation type="journal article" date="2014" name="BMC Genomics">
        <title>An improved genome of the model marine alga Ostreococcus tauri unfolds by assessing Illumina de novo assemblies.</title>
        <authorList>
            <person name="Blanc-Mathieu R."/>
            <person name="Verhelst B."/>
            <person name="Derelle E."/>
            <person name="Rombauts S."/>
            <person name="Bouget F.Y."/>
            <person name="Carre I."/>
            <person name="Chateau A."/>
            <person name="Eyre-Walker A."/>
            <person name="Grimsley N."/>
            <person name="Moreau H."/>
            <person name="Piegu B."/>
            <person name="Rivals E."/>
            <person name="Schackwitz W."/>
            <person name="Van de Peer Y."/>
            <person name="Piganeau G."/>
        </authorList>
    </citation>
    <scope>NUCLEOTIDE SEQUENCE [LARGE SCALE GENOMIC DNA]</scope>
    <source>
        <strain evidence="3">OTTH 0595 / CCAP 157/2 / RCC745</strain>
    </source>
</reference>
<dbReference type="OrthoDB" id="10603117at2759"/>
<dbReference type="GO" id="GO:0006352">
    <property type="term" value="P:DNA-templated transcription initiation"/>
    <property type="evidence" value="ECO:0007669"/>
    <property type="project" value="InterPro"/>
</dbReference>
<evidence type="ECO:0000256" key="1">
    <source>
        <dbReference type="SAM" id="MobiDB-lite"/>
    </source>
</evidence>
<feature type="region of interest" description="Disordered" evidence="1">
    <location>
        <begin position="207"/>
        <end position="239"/>
    </location>
</feature>
<accession>Q01EW0</accession>
<dbReference type="GO" id="GO:0005669">
    <property type="term" value="C:transcription factor TFIID complex"/>
    <property type="evidence" value="ECO:0007669"/>
    <property type="project" value="InterPro"/>
</dbReference>
<reference evidence="3" key="1">
    <citation type="journal article" date="2006" name="Proc. Natl. Acad. Sci. U.S.A.">
        <title>Genome analysis of the smallest free-living eukaryote Ostreococcus tauri unveils many unique features.</title>
        <authorList>
            <person name="Derelle E."/>
            <person name="Ferraz C."/>
            <person name="Rombauts S."/>
            <person name="Rouze P."/>
            <person name="Worden A.Z."/>
            <person name="Robbens S."/>
            <person name="Partensky F."/>
            <person name="Degroeve S."/>
            <person name="Echeynie S."/>
            <person name="Cooke R."/>
            <person name="Saeys Y."/>
            <person name="Wuyts J."/>
            <person name="Jabbari K."/>
            <person name="Bowler C."/>
            <person name="Panaud O."/>
            <person name="Piegu B."/>
            <person name="Ball S.G."/>
            <person name="Ral J.-P."/>
            <person name="Bouget F.-Y."/>
            <person name="Piganeau G."/>
            <person name="De Baets B."/>
            <person name="Picard A."/>
            <person name="Delseny M."/>
            <person name="Demaille J."/>
            <person name="Van de Peer Y."/>
            <person name="Moreau H."/>
        </authorList>
    </citation>
    <scope>NUCLEOTIDE SEQUENCE [LARGE SCALE GENOMIC DNA]</scope>
    <source>
        <strain evidence="3">OTTH 0595 / CCAP 157/2 / RCC745</strain>
    </source>
</reference>
<name>Q01EW0_OSTTA</name>
<comment type="caution">
    <text evidence="2">The sequence shown here is derived from an EMBL/GenBank/DDBJ whole genome shotgun (WGS) entry which is preliminary data.</text>
</comment>
<evidence type="ECO:0000313" key="2">
    <source>
        <dbReference type="EMBL" id="CAL52142.2"/>
    </source>
</evidence>
<dbReference type="EMBL" id="CAID01000002">
    <property type="protein sequence ID" value="CAL52142.2"/>
    <property type="molecule type" value="Genomic_DNA"/>
</dbReference>
<dbReference type="InParanoid" id="Q01EW0"/>
<dbReference type="Proteomes" id="UP000009170">
    <property type="component" value="Unassembled WGS sequence"/>
</dbReference>
<keyword evidence="3" id="KW-1185">Reference proteome</keyword>
<evidence type="ECO:0000313" key="3">
    <source>
        <dbReference type="Proteomes" id="UP000009170"/>
    </source>
</evidence>
<proteinExistence type="predicted"/>
<dbReference type="OMA" id="MRIATIR"/>
<dbReference type="AlphaFoldDB" id="Q01EW0"/>
<protein>
    <submittedName>
        <fullName evidence="2">Transcription initiation factor TFIID component TAF4</fullName>
    </submittedName>
</protein>
<sequence length="355" mass="40018">MSSRSESAVLEDASVEEVNLTGSISLAEVMLYLRTESRSGATPIPSLYLSLRLKCAPSTTLLSSLLNHSSGAAVLKAVLRTSGFHEAKYLLEGRREVSSPTEPIRNDMQVYKPNYRIAEHKVFDLHRLSKRINAKFRLRQPGARVDQVSIQLVGGAVRQRIRKLSALLARSSETRRSLSDIFPQVTRVHAQPRDQVRELNLNLAQRTSVRREEEHQKLLQLGESSNKKKRKTSDEEYDEELLIRAERAREEEEERQLADAANEATRSALGDAKYLKWFSKTHQASVQNTESPKRMREVLHEAPREMDAKDDAGSNAQPAGTKVTLADVLGVLRSEKTFSAVFPRLLDKDNSFFVV</sequence>
<dbReference type="KEGG" id="ota:OT_ostta02g01090"/>
<gene>
    <name evidence="2" type="ORF">OT_ostta02g01090</name>
</gene>